<dbReference type="PaxDb" id="2903-EOD03692"/>
<feature type="region of interest" description="Disordered" evidence="1">
    <location>
        <begin position="192"/>
        <end position="231"/>
    </location>
</feature>
<dbReference type="EnsemblProtists" id="EOD03692">
    <property type="protein sequence ID" value="EOD03692"/>
    <property type="gene ID" value="EMIHUDRAFT_466341"/>
</dbReference>
<feature type="compositionally biased region" description="Pro residues" evidence="1">
    <location>
        <begin position="94"/>
        <end position="103"/>
    </location>
</feature>
<feature type="region of interest" description="Disordered" evidence="1">
    <location>
        <begin position="93"/>
        <end position="126"/>
    </location>
</feature>
<evidence type="ECO:0000313" key="3">
    <source>
        <dbReference type="Proteomes" id="UP000013827"/>
    </source>
</evidence>
<feature type="compositionally biased region" description="Gly residues" evidence="1">
    <location>
        <begin position="35"/>
        <end position="49"/>
    </location>
</feature>
<evidence type="ECO:0000256" key="1">
    <source>
        <dbReference type="SAM" id="MobiDB-lite"/>
    </source>
</evidence>
<organism evidence="2 3">
    <name type="scientific">Emiliania huxleyi (strain CCMP1516)</name>
    <dbReference type="NCBI Taxonomy" id="280463"/>
    <lineage>
        <taxon>Eukaryota</taxon>
        <taxon>Haptista</taxon>
        <taxon>Haptophyta</taxon>
        <taxon>Prymnesiophyceae</taxon>
        <taxon>Isochrysidales</taxon>
        <taxon>Noelaerhabdaceae</taxon>
        <taxon>Emiliania</taxon>
    </lineage>
</organism>
<feature type="region of interest" description="Disordered" evidence="1">
    <location>
        <begin position="139"/>
        <end position="174"/>
    </location>
</feature>
<feature type="region of interest" description="Disordered" evidence="1">
    <location>
        <begin position="1"/>
        <end position="29"/>
    </location>
</feature>
<feature type="region of interest" description="Disordered" evidence="1">
    <location>
        <begin position="35"/>
        <end position="54"/>
    </location>
</feature>
<reference evidence="2" key="2">
    <citation type="submission" date="2024-10" db="UniProtKB">
        <authorList>
            <consortium name="EnsemblProtists"/>
        </authorList>
    </citation>
    <scope>IDENTIFICATION</scope>
</reference>
<evidence type="ECO:0008006" key="4">
    <source>
        <dbReference type="Google" id="ProtNLM"/>
    </source>
</evidence>
<dbReference type="RefSeq" id="XP_005756121.1">
    <property type="nucleotide sequence ID" value="XM_005756064.1"/>
</dbReference>
<keyword evidence="3" id="KW-1185">Reference proteome</keyword>
<protein>
    <recommendedName>
        <fullName evidence="4">Rhodanese domain-containing protein</fullName>
    </recommendedName>
</protein>
<proteinExistence type="predicted"/>
<dbReference type="HOGENOM" id="CLU_521222_0_0_1"/>
<sequence>MGAVEAAAAGRVDGSAGGGGGQGAHAAGDAAARGGGLGGGRAHGGGGRGWTLRGWRRRRLPSGGGVCARGGGGGGAAAAAQVALALVLARARPRPLPRPPPAPGRARGGVRRPRGGGRVGDARGAARAAVRPFQLRVRLPRPPLPRADGRQAVGHAGDGDGAGPGPRPGAAAQPGAAPLVVGAAPLLAARARPAPASGRASSLGPAGPRAHLAARHAHGRGGAPPADRAVPLLHPRRGRLPARTHARPARLPPRSGQGVAARHAARLTATSLHAAAPLHAARGAAAARGGAQLLHEEACAAHASLPHGLAAAVADAWAADQPMPPPYSVAWLQGDELDPSLHTPGRLRRWVVDLRPEAEHKRGCFALTRHLPPAEATRPEAKRPEVREAVRAELREICDDGGVAPALLTSGDPRTDKGTPGLGAQLVREIVDEFLADGFANLGVLQGSGFHALSLEQRSAMLVSDDVAPDFSSPGQTDRLAGAKAAAERAKAEAAKAGEKLTRVFSFGRKPARSKAAGEGGTP</sequence>
<accession>A0A0D3HXF7</accession>
<feature type="compositionally biased region" description="Low complexity" evidence="1">
    <location>
        <begin position="1"/>
        <end position="14"/>
    </location>
</feature>
<evidence type="ECO:0000313" key="2">
    <source>
        <dbReference type="EnsemblProtists" id="EOD03692"/>
    </source>
</evidence>
<reference evidence="3" key="1">
    <citation type="journal article" date="2013" name="Nature">
        <title>Pan genome of the phytoplankton Emiliania underpins its global distribution.</title>
        <authorList>
            <person name="Read B.A."/>
            <person name="Kegel J."/>
            <person name="Klute M.J."/>
            <person name="Kuo A."/>
            <person name="Lefebvre S.C."/>
            <person name="Maumus F."/>
            <person name="Mayer C."/>
            <person name="Miller J."/>
            <person name="Monier A."/>
            <person name="Salamov A."/>
            <person name="Young J."/>
            <person name="Aguilar M."/>
            <person name="Claverie J.M."/>
            <person name="Frickenhaus S."/>
            <person name="Gonzalez K."/>
            <person name="Herman E.K."/>
            <person name="Lin Y.C."/>
            <person name="Napier J."/>
            <person name="Ogata H."/>
            <person name="Sarno A.F."/>
            <person name="Shmutz J."/>
            <person name="Schroeder D."/>
            <person name="de Vargas C."/>
            <person name="Verret F."/>
            <person name="von Dassow P."/>
            <person name="Valentin K."/>
            <person name="Van de Peer Y."/>
            <person name="Wheeler G."/>
            <person name="Dacks J.B."/>
            <person name="Delwiche C.F."/>
            <person name="Dyhrman S.T."/>
            <person name="Glockner G."/>
            <person name="John U."/>
            <person name="Richards T."/>
            <person name="Worden A.Z."/>
            <person name="Zhang X."/>
            <person name="Grigoriev I.V."/>
            <person name="Allen A.E."/>
            <person name="Bidle K."/>
            <person name="Borodovsky M."/>
            <person name="Bowler C."/>
            <person name="Brownlee C."/>
            <person name="Cock J.M."/>
            <person name="Elias M."/>
            <person name="Gladyshev V.N."/>
            <person name="Groth M."/>
            <person name="Guda C."/>
            <person name="Hadaegh A."/>
            <person name="Iglesias-Rodriguez M.D."/>
            <person name="Jenkins J."/>
            <person name="Jones B.M."/>
            <person name="Lawson T."/>
            <person name="Leese F."/>
            <person name="Lindquist E."/>
            <person name="Lobanov A."/>
            <person name="Lomsadze A."/>
            <person name="Malik S.B."/>
            <person name="Marsh M.E."/>
            <person name="Mackinder L."/>
            <person name="Mock T."/>
            <person name="Mueller-Roeber B."/>
            <person name="Pagarete A."/>
            <person name="Parker M."/>
            <person name="Probert I."/>
            <person name="Quesneville H."/>
            <person name="Raines C."/>
            <person name="Rensing S.A."/>
            <person name="Riano-Pachon D.M."/>
            <person name="Richier S."/>
            <person name="Rokitta S."/>
            <person name="Shiraiwa Y."/>
            <person name="Soanes D.M."/>
            <person name="van der Giezen M."/>
            <person name="Wahlund T.M."/>
            <person name="Williams B."/>
            <person name="Wilson W."/>
            <person name="Wolfe G."/>
            <person name="Wurch L.L."/>
        </authorList>
    </citation>
    <scope>NUCLEOTIDE SEQUENCE</scope>
</reference>
<name>A0A0D3HXF7_EMIH1</name>
<dbReference type="KEGG" id="ehx:EMIHUDRAFT_466341"/>
<feature type="compositionally biased region" description="Low complexity" evidence="1">
    <location>
        <begin position="192"/>
        <end position="211"/>
    </location>
</feature>
<dbReference type="GeneID" id="17249926"/>
<dbReference type="Proteomes" id="UP000013827">
    <property type="component" value="Unassembled WGS sequence"/>
</dbReference>
<dbReference type="AlphaFoldDB" id="A0A0D3HXF7"/>